<dbReference type="Proteomes" id="UP000030762">
    <property type="component" value="Unassembled WGS sequence"/>
</dbReference>
<keyword evidence="1" id="KW-0175">Coiled coil</keyword>
<dbReference type="VEuPathDB" id="FungiDB:SDRG_14675"/>
<evidence type="ECO:0000313" key="3">
    <source>
        <dbReference type="Proteomes" id="UP000030762"/>
    </source>
</evidence>
<protein>
    <submittedName>
        <fullName evidence="2">Uncharacterized protein</fullName>
    </submittedName>
</protein>
<organism evidence="2 3">
    <name type="scientific">Saprolegnia diclina (strain VS20)</name>
    <dbReference type="NCBI Taxonomy" id="1156394"/>
    <lineage>
        <taxon>Eukaryota</taxon>
        <taxon>Sar</taxon>
        <taxon>Stramenopiles</taxon>
        <taxon>Oomycota</taxon>
        <taxon>Saprolegniomycetes</taxon>
        <taxon>Saprolegniales</taxon>
        <taxon>Saprolegniaceae</taxon>
        <taxon>Saprolegnia</taxon>
    </lineage>
</organism>
<proteinExistence type="predicted"/>
<dbReference type="OrthoDB" id="10589140at2759"/>
<dbReference type="InParanoid" id="T0PZE4"/>
<feature type="coiled-coil region" evidence="1">
    <location>
        <begin position="85"/>
        <end position="112"/>
    </location>
</feature>
<dbReference type="RefSeq" id="XP_008619046.1">
    <property type="nucleotide sequence ID" value="XM_008620824.1"/>
</dbReference>
<accession>T0PZE4</accession>
<dbReference type="GeneID" id="19955402"/>
<sequence length="188" mass="21468">MAHWPGFSLNPGVWDLYRLKNQRLQFDTTSDVFERAFSLQVRRAGLHVAALTTTVATHIGAPPGSNASAAGGVIFQQATMAASASDDKKARKRAASKKYREANKEKLRMRDKTFYASHKARMLAKKKQYKVVNAKKVAVKEKQYRQKHKEVLQAKKKLWNVANRAYRAAYKRAQYDVLVFNRIHVLTF</sequence>
<keyword evidence="3" id="KW-1185">Reference proteome</keyword>
<gene>
    <name evidence="2" type="ORF">SDRG_14675</name>
</gene>
<evidence type="ECO:0000313" key="2">
    <source>
        <dbReference type="EMBL" id="EQC27626.1"/>
    </source>
</evidence>
<dbReference type="AlphaFoldDB" id="T0PZE4"/>
<dbReference type="EMBL" id="JH767206">
    <property type="protein sequence ID" value="EQC27626.1"/>
    <property type="molecule type" value="Genomic_DNA"/>
</dbReference>
<reference evidence="2 3" key="1">
    <citation type="submission" date="2012-04" db="EMBL/GenBank/DDBJ databases">
        <title>The Genome Sequence of Saprolegnia declina VS20.</title>
        <authorList>
            <consortium name="The Broad Institute Genome Sequencing Platform"/>
            <person name="Russ C."/>
            <person name="Nusbaum C."/>
            <person name="Tyler B."/>
            <person name="van West P."/>
            <person name="Dieguez-Uribeondo J."/>
            <person name="de Bruijn I."/>
            <person name="Tripathy S."/>
            <person name="Jiang R."/>
            <person name="Young S.K."/>
            <person name="Zeng Q."/>
            <person name="Gargeya S."/>
            <person name="Fitzgerald M."/>
            <person name="Haas B."/>
            <person name="Abouelleil A."/>
            <person name="Alvarado L."/>
            <person name="Arachchi H.M."/>
            <person name="Berlin A."/>
            <person name="Chapman S.B."/>
            <person name="Goldberg J."/>
            <person name="Griggs A."/>
            <person name="Gujja S."/>
            <person name="Hansen M."/>
            <person name="Howarth C."/>
            <person name="Imamovic A."/>
            <person name="Larimer J."/>
            <person name="McCowen C."/>
            <person name="Montmayeur A."/>
            <person name="Murphy C."/>
            <person name="Neiman D."/>
            <person name="Pearson M."/>
            <person name="Priest M."/>
            <person name="Roberts A."/>
            <person name="Saif S."/>
            <person name="Shea T."/>
            <person name="Sisk P."/>
            <person name="Sykes S."/>
            <person name="Wortman J."/>
            <person name="Nusbaum C."/>
            <person name="Birren B."/>
        </authorList>
    </citation>
    <scope>NUCLEOTIDE SEQUENCE [LARGE SCALE GENOMIC DNA]</scope>
    <source>
        <strain evidence="2 3">VS20</strain>
    </source>
</reference>
<evidence type="ECO:0000256" key="1">
    <source>
        <dbReference type="SAM" id="Coils"/>
    </source>
</evidence>
<name>T0PZE4_SAPDV</name>